<dbReference type="GO" id="GO:0000166">
    <property type="term" value="F:nucleotide binding"/>
    <property type="evidence" value="ECO:0007669"/>
    <property type="project" value="InterPro"/>
</dbReference>
<dbReference type="Gene3D" id="3.40.50.720">
    <property type="entry name" value="NAD(P)-binding Rossmann-like Domain"/>
    <property type="match status" value="1"/>
</dbReference>
<name>A0A1X7HIR8_9BACL</name>
<gene>
    <name evidence="3" type="ORF">SAMN05661091_3600</name>
</gene>
<accession>A0A1X7HIR8</accession>
<dbReference type="InterPro" id="IPR000683">
    <property type="entry name" value="Gfo/Idh/MocA-like_OxRdtase_N"/>
</dbReference>
<feature type="domain" description="Gfo/Idh/MocA-like oxidoreductase N-terminal" evidence="1">
    <location>
        <begin position="2"/>
        <end position="119"/>
    </location>
</feature>
<dbReference type="InterPro" id="IPR036291">
    <property type="entry name" value="NAD(P)-bd_dom_sf"/>
</dbReference>
<evidence type="ECO:0000313" key="3">
    <source>
        <dbReference type="EMBL" id="SMF87045.1"/>
    </source>
</evidence>
<dbReference type="Gene3D" id="3.30.360.10">
    <property type="entry name" value="Dihydrodipicolinate Reductase, domain 2"/>
    <property type="match status" value="1"/>
</dbReference>
<dbReference type="SUPFAM" id="SSF51735">
    <property type="entry name" value="NAD(P)-binding Rossmann-fold domains"/>
    <property type="match status" value="1"/>
</dbReference>
<keyword evidence="4" id="KW-1185">Reference proteome</keyword>
<evidence type="ECO:0000259" key="1">
    <source>
        <dbReference type="Pfam" id="PF01408"/>
    </source>
</evidence>
<evidence type="ECO:0000313" key="4">
    <source>
        <dbReference type="Proteomes" id="UP000192940"/>
    </source>
</evidence>
<protein>
    <submittedName>
        <fullName evidence="3">Predicted dehydrogenase</fullName>
    </submittedName>
</protein>
<reference evidence="3 4" key="1">
    <citation type="submission" date="2017-04" db="EMBL/GenBank/DDBJ databases">
        <authorList>
            <person name="Afonso C.L."/>
            <person name="Miller P.J."/>
            <person name="Scott M.A."/>
            <person name="Spackman E."/>
            <person name="Goraichik I."/>
            <person name="Dimitrov K.M."/>
            <person name="Suarez D.L."/>
            <person name="Swayne D.E."/>
        </authorList>
    </citation>
    <scope>NUCLEOTIDE SEQUENCE [LARGE SCALE GENOMIC DNA]</scope>
    <source>
        <strain evidence="3 4">N3/975</strain>
    </source>
</reference>
<dbReference type="PANTHER" id="PTHR43249:SF1">
    <property type="entry name" value="D-GLUCOSIDE 3-DEHYDROGENASE"/>
    <property type="match status" value="1"/>
</dbReference>
<feature type="domain" description="GFO/IDH/MocA-like oxidoreductase" evidence="2">
    <location>
        <begin position="128"/>
        <end position="243"/>
    </location>
</feature>
<sequence length="320" mass="34868">MIRIGVVGAGVIAAEHFKHIHANERAELVAICDIVPNLAETAANQYGATAYTQVSSMLERENLDALFVCVPPFAHDDIEEQAARKGIHLLVEKPLGLDMAEVRRKAAIISEAGILTSTGYCLRYMEPVQRAKQYLAGKEIGMVRAHRFGGLPPSAWWINHAKSGGQLVEQTTHNVDLMVYLAGGVRKVYADMALLLNSDVPGITTPDAASVNLVFTSGALGHIDTGFLPQPDDRSSFEIMGRDFRLTIDGMKLTITEPGRSTTWQGTGNFYKQQDDAFIRAIETGDNSLILAPYEEVMRTLEVTLAANESAETGLPVMII</sequence>
<dbReference type="AlphaFoldDB" id="A0A1X7HIR8"/>
<dbReference type="Pfam" id="PF01408">
    <property type="entry name" value="GFO_IDH_MocA"/>
    <property type="match status" value="1"/>
</dbReference>
<proteinExistence type="predicted"/>
<dbReference type="PANTHER" id="PTHR43249">
    <property type="entry name" value="UDP-N-ACETYL-2-AMINO-2-DEOXY-D-GLUCURONATE OXIDASE"/>
    <property type="match status" value="1"/>
</dbReference>
<dbReference type="InterPro" id="IPR052515">
    <property type="entry name" value="Gfo/Idh/MocA_Oxidoreductase"/>
</dbReference>
<dbReference type="SUPFAM" id="SSF55347">
    <property type="entry name" value="Glyceraldehyde-3-phosphate dehydrogenase-like, C-terminal domain"/>
    <property type="match status" value="1"/>
</dbReference>
<dbReference type="Pfam" id="PF22725">
    <property type="entry name" value="GFO_IDH_MocA_C3"/>
    <property type="match status" value="1"/>
</dbReference>
<organism evidence="3 4">
    <name type="scientific">Paenibacillus uliginis N3/975</name>
    <dbReference type="NCBI Taxonomy" id="1313296"/>
    <lineage>
        <taxon>Bacteria</taxon>
        <taxon>Bacillati</taxon>
        <taxon>Bacillota</taxon>
        <taxon>Bacilli</taxon>
        <taxon>Bacillales</taxon>
        <taxon>Paenibacillaceae</taxon>
        <taxon>Paenibacillus</taxon>
    </lineage>
</organism>
<dbReference type="InterPro" id="IPR055170">
    <property type="entry name" value="GFO_IDH_MocA-like_dom"/>
</dbReference>
<dbReference type="Proteomes" id="UP000192940">
    <property type="component" value="Chromosome I"/>
</dbReference>
<dbReference type="EMBL" id="LT840184">
    <property type="protein sequence ID" value="SMF87045.1"/>
    <property type="molecule type" value="Genomic_DNA"/>
</dbReference>
<dbReference type="RefSeq" id="WP_208914431.1">
    <property type="nucleotide sequence ID" value="NZ_LT840184.1"/>
</dbReference>
<evidence type="ECO:0000259" key="2">
    <source>
        <dbReference type="Pfam" id="PF22725"/>
    </source>
</evidence>
<dbReference type="STRING" id="1313296.SAMN05661091_3600"/>